<gene>
    <name evidence="2" type="ORF">mPipKuh1_009134</name>
</gene>
<proteinExistence type="predicted"/>
<keyword evidence="3" id="KW-1185">Reference proteome</keyword>
<evidence type="ECO:0000313" key="2">
    <source>
        <dbReference type="EMBL" id="KAF6309684.1"/>
    </source>
</evidence>
<accession>A0A7J7UA19</accession>
<feature type="region of interest" description="Disordered" evidence="1">
    <location>
        <begin position="112"/>
        <end position="131"/>
    </location>
</feature>
<protein>
    <submittedName>
        <fullName evidence="2">Uncharacterized protein</fullName>
    </submittedName>
</protein>
<evidence type="ECO:0000313" key="3">
    <source>
        <dbReference type="Proteomes" id="UP000558488"/>
    </source>
</evidence>
<sequence length="131" mass="14489">MVSPGVALGTSWSPLSCPTHLEETHVGWEPLDSNPTCDQVTKPLSLFPPLYQGCFEVPVSAKHTEGDIHIYNEKKAANYFKMQFGGQHVSQWEVLSGNPIRRSSFLRTTSHSSISSSFTHSPPPFSLSYPL</sequence>
<evidence type="ECO:0000256" key="1">
    <source>
        <dbReference type="SAM" id="MobiDB-lite"/>
    </source>
</evidence>
<dbReference type="EMBL" id="JACAGB010000021">
    <property type="protein sequence ID" value="KAF6309684.1"/>
    <property type="molecule type" value="Genomic_DNA"/>
</dbReference>
<comment type="caution">
    <text evidence="2">The sequence shown here is derived from an EMBL/GenBank/DDBJ whole genome shotgun (WGS) entry which is preliminary data.</text>
</comment>
<dbReference type="Proteomes" id="UP000558488">
    <property type="component" value="Unassembled WGS sequence"/>
</dbReference>
<dbReference type="AlphaFoldDB" id="A0A7J7UA19"/>
<organism evidence="2 3">
    <name type="scientific">Pipistrellus kuhlii</name>
    <name type="common">Kuhl's pipistrelle</name>
    <dbReference type="NCBI Taxonomy" id="59472"/>
    <lineage>
        <taxon>Eukaryota</taxon>
        <taxon>Metazoa</taxon>
        <taxon>Chordata</taxon>
        <taxon>Craniata</taxon>
        <taxon>Vertebrata</taxon>
        <taxon>Euteleostomi</taxon>
        <taxon>Mammalia</taxon>
        <taxon>Eutheria</taxon>
        <taxon>Laurasiatheria</taxon>
        <taxon>Chiroptera</taxon>
        <taxon>Yangochiroptera</taxon>
        <taxon>Vespertilionidae</taxon>
        <taxon>Pipistrellus</taxon>
    </lineage>
</organism>
<reference evidence="2 3" key="1">
    <citation type="journal article" date="2020" name="Nature">
        <title>Six reference-quality genomes reveal evolution of bat adaptations.</title>
        <authorList>
            <person name="Jebb D."/>
            <person name="Huang Z."/>
            <person name="Pippel M."/>
            <person name="Hughes G.M."/>
            <person name="Lavrichenko K."/>
            <person name="Devanna P."/>
            <person name="Winkler S."/>
            <person name="Jermiin L.S."/>
            <person name="Skirmuntt E.C."/>
            <person name="Katzourakis A."/>
            <person name="Burkitt-Gray L."/>
            <person name="Ray D.A."/>
            <person name="Sullivan K.A.M."/>
            <person name="Roscito J.G."/>
            <person name="Kirilenko B.M."/>
            <person name="Davalos L.M."/>
            <person name="Corthals A.P."/>
            <person name="Power M.L."/>
            <person name="Jones G."/>
            <person name="Ransome R.D."/>
            <person name="Dechmann D.K.N."/>
            <person name="Locatelli A.G."/>
            <person name="Puechmaille S.J."/>
            <person name="Fedrigo O."/>
            <person name="Jarvis E.D."/>
            <person name="Hiller M."/>
            <person name="Vernes S.C."/>
            <person name="Myers E.W."/>
            <person name="Teeling E.C."/>
        </authorList>
    </citation>
    <scope>NUCLEOTIDE SEQUENCE [LARGE SCALE GENOMIC DNA]</scope>
    <source>
        <strain evidence="2">MPipKuh1</strain>
        <tissue evidence="2">Flight muscle</tissue>
    </source>
</reference>
<name>A0A7J7UA19_PIPKU</name>